<evidence type="ECO:0000313" key="1">
    <source>
        <dbReference type="EMBL" id="MCM5682752.1"/>
    </source>
</evidence>
<dbReference type="RefSeq" id="WP_251781297.1">
    <property type="nucleotide sequence ID" value="NZ_JAMKFE010000023.1"/>
</dbReference>
<dbReference type="Proteomes" id="UP001165541">
    <property type="component" value="Unassembled WGS sequence"/>
</dbReference>
<evidence type="ECO:0000313" key="2">
    <source>
        <dbReference type="Proteomes" id="UP001165541"/>
    </source>
</evidence>
<sequence length="203" mass="23419">MRNYDEEYFFIEEAENEQLPALLPDANTEDRTFRFEAQPVGSPPLVFRNGAHDAQRRRRLSPLRPVPDVLFSGANLVVRTKIRDALLGINIPHLSMHPTVYIDEDDKWHEDFWYMTFTQTFDCWDRKSSDYKATPLVVGGAKLYSVYSYSLDADVLDKVPLEQRLLFKMGGTQDGYIVCHTTMTKHFTSALNTSLVLTKISEY</sequence>
<keyword evidence="2" id="KW-1185">Reference proteome</keyword>
<organism evidence="1 2">
    <name type="scientific">Caldimonas mangrovi</name>
    <dbReference type="NCBI Taxonomy" id="2944811"/>
    <lineage>
        <taxon>Bacteria</taxon>
        <taxon>Pseudomonadati</taxon>
        <taxon>Pseudomonadota</taxon>
        <taxon>Betaproteobacteria</taxon>
        <taxon>Burkholderiales</taxon>
        <taxon>Sphaerotilaceae</taxon>
        <taxon>Caldimonas</taxon>
    </lineage>
</organism>
<reference evidence="1" key="1">
    <citation type="submission" date="2022-05" db="EMBL/GenBank/DDBJ databases">
        <title>Schlegelella sp. nov., isolated from mangrove soil.</title>
        <authorList>
            <person name="Liu Y."/>
            <person name="Ge X."/>
            <person name="Liu W."/>
        </authorList>
    </citation>
    <scope>NUCLEOTIDE SEQUENCE</scope>
    <source>
        <strain evidence="1">S2-27</strain>
    </source>
</reference>
<name>A0ABT0YVI4_9BURK</name>
<protein>
    <submittedName>
        <fullName evidence="1">Uncharacterized protein</fullName>
    </submittedName>
</protein>
<gene>
    <name evidence="1" type="ORF">M8A51_24740</name>
</gene>
<comment type="caution">
    <text evidence="1">The sequence shown here is derived from an EMBL/GenBank/DDBJ whole genome shotgun (WGS) entry which is preliminary data.</text>
</comment>
<dbReference type="EMBL" id="JAMKFE010000023">
    <property type="protein sequence ID" value="MCM5682752.1"/>
    <property type="molecule type" value="Genomic_DNA"/>
</dbReference>
<proteinExistence type="predicted"/>
<accession>A0ABT0YVI4</accession>